<keyword evidence="2" id="KW-1133">Transmembrane helix</keyword>
<reference evidence="4 5" key="1">
    <citation type="journal article" date="2011" name="Syst. Appl. Microbiol.">
        <title>Defluviimonas denitrificans gen. nov., sp. nov., and Pararhodobacter aggregans gen. nov., sp. nov., non-phototrophic Rhodobacteraceae from the biofilter of a marine aquaculture.</title>
        <authorList>
            <person name="Foesel B.U."/>
            <person name="Drake H.L."/>
            <person name="Schramm A."/>
        </authorList>
    </citation>
    <scope>NUCLEOTIDE SEQUENCE [LARGE SCALE GENOMIC DNA]</scope>
    <source>
        <strain evidence="4 5">D1-19</strain>
    </source>
</reference>
<proteinExistence type="predicted"/>
<evidence type="ECO:0000313" key="4">
    <source>
        <dbReference type="EMBL" id="PVE49469.1"/>
    </source>
</evidence>
<keyword evidence="5" id="KW-1185">Reference proteome</keyword>
<protein>
    <recommendedName>
        <fullName evidence="3">VanZ-like domain-containing protein</fullName>
    </recommendedName>
</protein>
<keyword evidence="2" id="KW-0812">Transmembrane</keyword>
<accession>A0A2T7UY51</accession>
<dbReference type="Proteomes" id="UP000244810">
    <property type="component" value="Unassembled WGS sequence"/>
</dbReference>
<dbReference type="PANTHER" id="PTHR28008">
    <property type="entry name" value="DOMAIN PROTEIN, PUTATIVE (AFU_ORTHOLOGUE AFUA_3G10980)-RELATED"/>
    <property type="match status" value="1"/>
</dbReference>
<dbReference type="Pfam" id="PF04892">
    <property type="entry name" value="VanZ"/>
    <property type="match status" value="1"/>
</dbReference>
<gene>
    <name evidence="4" type="ORF">DDE23_03475</name>
</gene>
<dbReference type="AlphaFoldDB" id="A0A2T7UY51"/>
<evidence type="ECO:0000256" key="2">
    <source>
        <dbReference type="SAM" id="Phobius"/>
    </source>
</evidence>
<dbReference type="EMBL" id="QDDR01000001">
    <property type="protein sequence ID" value="PVE49469.1"/>
    <property type="molecule type" value="Genomic_DNA"/>
</dbReference>
<keyword evidence="2" id="KW-0472">Membrane</keyword>
<feature type="region of interest" description="Disordered" evidence="1">
    <location>
        <begin position="210"/>
        <end position="237"/>
    </location>
</feature>
<feature type="domain" description="VanZ-like" evidence="3">
    <location>
        <begin position="85"/>
        <end position="158"/>
    </location>
</feature>
<sequence>MVYWFNGELPKANGRCPPMTRSPSPDDRLKAIRGEVPGATGPLSALIVGQTWLWRWSGLVLGVMLALLIASLTLTPLPAERIMTGGIDKVYHFLGFAALIFPVILTDSRRWLWAVPLAVAYGGAIELIQPSVGRSADWLDFGANLTGVLAGAALAEILHDRIRDRFFAVETVDLPDADLEAEALRVEAMRAELVDELRVLLREELTGMRAGAAEASAPPEAEPPAATPAAPPAPRRH</sequence>
<feature type="transmembrane region" description="Helical" evidence="2">
    <location>
        <begin position="53"/>
        <end position="77"/>
    </location>
</feature>
<comment type="caution">
    <text evidence="4">The sequence shown here is derived from an EMBL/GenBank/DDBJ whole genome shotgun (WGS) entry which is preliminary data.</text>
</comment>
<evidence type="ECO:0000256" key="1">
    <source>
        <dbReference type="SAM" id="MobiDB-lite"/>
    </source>
</evidence>
<feature type="compositionally biased region" description="Low complexity" evidence="1">
    <location>
        <begin position="210"/>
        <end position="219"/>
    </location>
</feature>
<dbReference type="PANTHER" id="PTHR28008:SF1">
    <property type="entry name" value="DOMAIN PROTEIN, PUTATIVE (AFU_ORTHOLOGUE AFUA_3G10980)-RELATED"/>
    <property type="match status" value="1"/>
</dbReference>
<feature type="compositionally biased region" description="Pro residues" evidence="1">
    <location>
        <begin position="220"/>
        <end position="237"/>
    </location>
</feature>
<organism evidence="4 5">
    <name type="scientific">Pararhodobacter aggregans</name>
    <dbReference type="NCBI Taxonomy" id="404875"/>
    <lineage>
        <taxon>Bacteria</taxon>
        <taxon>Pseudomonadati</taxon>
        <taxon>Pseudomonadota</taxon>
        <taxon>Alphaproteobacteria</taxon>
        <taxon>Rhodobacterales</taxon>
        <taxon>Paracoccaceae</taxon>
        <taxon>Pararhodobacter</taxon>
    </lineage>
</organism>
<evidence type="ECO:0000259" key="3">
    <source>
        <dbReference type="Pfam" id="PF04892"/>
    </source>
</evidence>
<evidence type="ECO:0000313" key="5">
    <source>
        <dbReference type="Proteomes" id="UP000244810"/>
    </source>
</evidence>
<name>A0A2T7UY51_9RHOB</name>
<dbReference type="InterPro" id="IPR006976">
    <property type="entry name" value="VanZ-like"/>
</dbReference>